<feature type="compositionally biased region" description="Polar residues" evidence="1">
    <location>
        <begin position="23"/>
        <end position="40"/>
    </location>
</feature>
<protein>
    <submittedName>
        <fullName evidence="2 4">Uncharacterized protein</fullName>
    </submittedName>
</protein>
<reference evidence="4" key="1">
    <citation type="submission" date="2017-02" db="UniProtKB">
        <authorList>
            <consortium name="WormBaseParasite"/>
        </authorList>
    </citation>
    <scope>IDENTIFICATION</scope>
</reference>
<evidence type="ECO:0000313" key="2">
    <source>
        <dbReference type="EMBL" id="VDL82069.1"/>
    </source>
</evidence>
<feature type="region of interest" description="Disordered" evidence="1">
    <location>
        <begin position="1"/>
        <end position="58"/>
    </location>
</feature>
<keyword evidence="3" id="KW-1185">Reference proteome</keyword>
<evidence type="ECO:0000256" key="1">
    <source>
        <dbReference type="SAM" id="MobiDB-lite"/>
    </source>
</evidence>
<evidence type="ECO:0000313" key="3">
    <source>
        <dbReference type="Proteomes" id="UP000271162"/>
    </source>
</evidence>
<name>A0A0N4YME9_NIPBR</name>
<dbReference type="WBParaSite" id="NBR_0001834301-mRNA-1">
    <property type="protein sequence ID" value="NBR_0001834301-mRNA-1"/>
    <property type="gene ID" value="NBR_0001834301"/>
</dbReference>
<proteinExistence type="predicted"/>
<feature type="compositionally biased region" description="Polar residues" evidence="1">
    <location>
        <begin position="1"/>
        <end position="11"/>
    </location>
</feature>
<dbReference type="AlphaFoldDB" id="A0A0N4YME9"/>
<dbReference type="Proteomes" id="UP000271162">
    <property type="component" value="Unassembled WGS sequence"/>
</dbReference>
<gene>
    <name evidence="2" type="ORF">NBR_LOCUS18344</name>
</gene>
<reference evidence="2 3" key="2">
    <citation type="submission" date="2018-11" db="EMBL/GenBank/DDBJ databases">
        <authorList>
            <consortium name="Pathogen Informatics"/>
        </authorList>
    </citation>
    <scope>NUCLEOTIDE SEQUENCE [LARGE SCALE GENOMIC DNA]</scope>
</reference>
<sequence>MLPIPNEQTPTDCHGDYEPRLHSGQSGLSHEEQPPSTVSNEFDKDSSAPTMALPPAIGHLTISPTEDQFAGEEAAMEIVATDIAPA</sequence>
<dbReference type="EMBL" id="UYSL01023344">
    <property type="protein sequence ID" value="VDL82069.1"/>
    <property type="molecule type" value="Genomic_DNA"/>
</dbReference>
<evidence type="ECO:0000313" key="4">
    <source>
        <dbReference type="WBParaSite" id="NBR_0001834301-mRNA-1"/>
    </source>
</evidence>
<accession>A0A0N4YME9</accession>
<organism evidence="4">
    <name type="scientific">Nippostrongylus brasiliensis</name>
    <name type="common">Rat hookworm</name>
    <dbReference type="NCBI Taxonomy" id="27835"/>
    <lineage>
        <taxon>Eukaryota</taxon>
        <taxon>Metazoa</taxon>
        <taxon>Ecdysozoa</taxon>
        <taxon>Nematoda</taxon>
        <taxon>Chromadorea</taxon>
        <taxon>Rhabditida</taxon>
        <taxon>Rhabditina</taxon>
        <taxon>Rhabditomorpha</taxon>
        <taxon>Strongyloidea</taxon>
        <taxon>Heligmosomidae</taxon>
        <taxon>Nippostrongylus</taxon>
    </lineage>
</organism>